<evidence type="ECO:0008006" key="6">
    <source>
        <dbReference type="Google" id="ProtNLM"/>
    </source>
</evidence>
<feature type="transmembrane region" description="Helical" evidence="2">
    <location>
        <begin position="91"/>
        <end position="114"/>
    </location>
</feature>
<feature type="region of interest" description="Disordered" evidence="1">
    <location>
        <begin position="217"/>
        <end position="275"/>
    </location>
</feature>
<keyword evidence="2" id="KW-1133">Transmembrane helix</keyword>
<name>A0A7C8M345_9PLEO</name>
<feature type="transmembrane region" description="Helical" evidence="2">
    <location>
        <begin position="46"/>
        <end position="71"/>
    </location>
</feature>
<feature type="transmembrane region" description="Helical" evidence="2">
    <location>
        <begin position="134"/>
        <end position="153"/>
    </location>
</feature>
<dbReference type="Proteomes" id="UP000481861">
    <property type="component" value="Unassembled WGS sequence"/>
</dbReference>
<keyword evidence="2" id="KW-0812">Transmembrane</keyword>
<feature type="chain" id="PRO_5028933863" description="MARVEL domain-containing protein" evidence="3">
    <location>
        <begin position="20"/>
        <end position="275"/>
    </location>
</feature>
<evidence type="ECO:0000256" key="2">
    <source>
        <dbReference type="SAM" id="Phobius"/>
    </source>
</evidence>
<keyword evidence="5" id="KW-1185">Reference proteome</keyword>
<sequence length="275" mass="29649">MGSASQSLLLLRTLTLASSLPGFALQLATAIVAHTYYYSQYRESDVHLFMAFIPLSFSVITATAALVHAWVRKRRATRVDGDNSEVVYGGWMGVFVRILDAGIAAAYFTCLMVVWMVEPRRLSGEGSWLMLETYASVFMVANCIIHACLACLARQPATCAYCRKAQPQSRTSVLASMSMFPGPASCSNNNNNNKAVVAGPSRSVQYSLLGERAFAAEDEDDERDIRTAGPSRFEGRPSEEGLLAARASEEDLLGEEVSGHEVGGAEGSVVSEKGA</sequence>
<evidence type="ECO:0000313" key="5">
    <source>
        <dbReference type="Proteomes" id="UP000481861"/>
    </source>
</evidence>
<evidence type="ECO:0000256" key="1">
    <source>
        <dbReference type="SAM" id="MobiDB-lite"/>
    </source>
</evidence>
<proteinExistence type="predicted"/>
<keyword evidence="2" id="KW-0472">Membrane</keyword>
<evidence type="ECO:0000313" key="4">
    <source>
        <dbReference type="EMBL" id="KAF2868700.1"/>
    </source>
</evidence>
<dbReference type="OrthoDB" id="5241710at2759"/>
<keyword evidence="3" id="KW-0732">Signal</keyword>
<protein>
    <recommendedName>
        <fullName evidence="6">MARVEL domain-containing protein</fullName>
    </recommendedName>
</protein>
<evidence type="ECO:0000256" key="3">
    <source>
        <dbReference type="SAM" id="SignalP"/>
    </source>
</evidence>
<organism evidence="4 5">
    <name type="scientific">Massariosphaeria phaeospora</name>
    <dbReference type="NCBI Taxonomy" id="100035"/>
    <lineage>
        <taxon>Eukaryota</taxon>
        <taxon>Fungi</taxon>
        <taxon>Dikarya</taxon>
        <taxon>Ascomycota</taxon>
        <taxon>Pezizomycotina</taxon>
        <taxon>Dothideomycetes</taxon>
        <taxon>Pleosporomycetidae</taxon>
        <taxon>Pleosporales</taxon>
        <taxon>Pleosporales incertae sedis</taxon>
        <taxon>Massariosphaeria</taxon>
    </lineage>
</organism>
<reference evidence="4 5" key="1">
    <citation type="submission" date="2020-01" db="EMBL/GenBank/DDBJ databases">
        <authorList>
            <consortium name="DOE Joint Genome Institute"/>
            <person name="Haridas S."/>
            <person name="Albert R."/>
            <person name="Binder M."/>
            <person name="Bloem J."/>
            <person name="Labutti K."/>
            <person name="Salamov A."/>
            <person name="Andreopoulos B."/>
            <person name="Baker S.E."/>
            <person name="Barry K."/>
            <person name="Bills G."/>
            <person name="Bluhm B.H."/>
            <person name="Cannon C."/>
            <person name="Castanera R."/>
            <person name="Culley D.E."/>
            <person name="Daum C."/>
            <person name="Ezra D."/>
            <person name="Gonzalez J.B."/>
            <person name="Henrissat B."/>
            <person name="Kuo A."/>
            <person name="Liang C."/>
            <person name="Lipzen A."/>
            <person name="Lutzoni F."/>
            <person name="Magnuson J."/>
            <person name="Mondo S."/>
            <person name="Nolan M."/>
            <person name="Ohm R."/>
            <person name="Pangilinan J."/>
            <person name="Park H.-J.H."/>
            <person name="Ramirez L."/>
            <person name="Alfaro M."/>
            <person name="Sun H."/>
            <person name="Tritt A."/>
            <person name="Yoshinaga Y."/>
            <person name="Zwiers L.-H.L."/>
            <person name="Turgeon B.G."/>
            <person name="Goodwin S.B."/>
            <person name="Spatafora J.W."/>
            <person name="Crous P.W."/>
            <person name="Grigoriev I.V."/>
        </authorList>
    </citation>
    <scope>NUCLEOTIDE SEQUENCE [LARGE SCALE GENOMIC DNA]</scope>
    <source>
        <strain evidence="4 5">CBS 611.86</strain>
    </source>
</reference>
<feature type="signal peptide" evidence="3">
    <location>
        <begin position="1"/>
        <end position="19"/>
    </location>
</feature>
<accession>A0A7C8M345</accession>
<dbReference type="AlphaFoldDB" id="A0A7C8M345"/>
<dbReference type="EMBL" id="JAADJZ010000018">
    <property type="protein sequence ID" value="KAF2868700.1"/>
    <property type="molecule type" value="Genomic_DNA"/>
</dbReference>
<gene>
    <name evidence="4" type="ORF">BDV95DRAFT_119922</name>
</gene>
<comment type="caution">
    <text evidence="4">The sequence shown here is derived from an EMBL/GenBank/DDBJ whole genome shotgun (WGS) entry which is preliminary data.</text>
</comment>